<proteinExistence type="predicted"/>
<dbReference type="AlphaFoldDB" id="A0A7C2FYR0"/>
<reference evidence="1" key="1">
    <citation type="journal article" date="2020" name="mSystems">
        <title>Genome- and Community-Level Interaction Insights into Carbon Utilization and Element Cycling Functions of Hydrothermarchaeota in Hydrothermal Sediment.</title>
        <authorList>
            <person name="Zhou Z."/>
            <person name="Liu Y."/>
            <person name="Xu W."/>
            <person name="Pan J."/>
            <person name="Luo Z.H."/>
            <person name="Li M."/>
        </authorList>
    </citation>
    <scope>NUCLEOTIDE SEQUENCE [LARGE SCALE GENOMIC DNA]</scope>
    <source>
        <strain evidence="1">SpSt-23</strain>
    </source>
</reference>
<name>A0A7C2FYR0_9CREN</name>
<organism evidence="1">
    <name type="scientific">Thermosphaera aggregans</name>
    <dbReference type="NCBI Taxonomy" id="54254"/>
    <lineage>
        <taxon>Archaea</taxon>
        <taxon>Thermoproteota</taxon>
        <taxon>Thermoprotei</taxon>
        <taxon>Desulfurococcales</taxon>
        <taxon>Desulfurococcaceae</taxon>
        <taxon>Thermosphaera</taxon>
    </lineage>
</organism>
<sequence length="160" mass="17208">MQQNKPLSLMDELNIGAQIGVAFCKDGSSSRQVENILIALESVEGRESLLIVAAFAHRQAQRTKTLGFSAKLIGDAMLKIYNSGGGKEDARIVLGVAKWVFEALGGKDESKGGKNTKTCEKAGKLLEQLQKGPGITLEEVIRHLSSLNSQQQTQLRGPSS</sequence>
<comment type="caution">
    <text evidence="1">The sequence shown here is derived from an EMBL/GenBank/DDBJ whole genome shotgun (WGS) entry which is preliminary data.</text>
</comment>
<evidence type="ECO:0000313" key="1">
    <source>
        <dbReference type="EMBL" id="HEF87985.1"/>
    </source>
</evidence>
<dbReference type="EMBL" id="DSJT01000039">
    <property type="protein sequence ID" value="HEF87985.1"/>
    <property type="molecule type" value="Genomic_DNA"/>
</dbReference>
<gene>
    <name evidence="1" type="ORF">ENP55_06940</name>
</gene>
<accession>A0A7C2FYR0</accession>
<protein>
    <submittedName>
        <fullName evidence="1">Uncharacterized protein</fullName>
    </submittedName>
</protein>